<accession>A0A427A7K3</accession>
<evidence type="ECO:0000313" key="2">
    <source>
        <dbReference type="EMBL" id="RRT72184.1"/>
    </source>
</evidence>
<dbReference type="Proteomes" id="UP000287651">
    <property type="component" value="Unassembled WGS sequence"/>
</dbReference>
<name>A0A427A7K3_ENSVE</name>
<proteinExistence type="predicted"/>
<evidence type="ECO:0000313" key="3">
    <source>
        <dbReference type="Proteomes" id="UP000287651"/>
    </source>
</evidence>
<reference evidence="2 3" key="1">
    <citation type="journal article" date="2014" name="Agronomy (Basel)">
        <title>A Draft Genome Sequence for Ensete ventricosum, the Drought-Tolerant Tree Against Hunger.</title>
        <authorList>
            <person name="Harrison J."/>
            <person name="Moore K.A."/>
            <person name="Paszkiewicz K."/>
            <person name="Jones T."/>
            <person name="Grant M."/>
            <person name="Ambacheew D."/>
            <person name="Muzemil S."/>
            <person name="Studholme D.J."/>
        </authorList>
    </citation>
    <scope>NUCLEOTIDE SEQUENCE [LARGE SCALE GENOMIC DNA]</scope>
</reference>
<feature type="region of interest" description="Disordered" evidence="1">
    <location>
        <begin position="73"/>
        <end position="98"/>
    </location>
</feature>
<feature type="compositionally biased region" description="Basic residues" evidence="1">
    <location>
        <begin position="12"/>
        <end position="21"/>
    </location>
</feature>
<organism evidence="2 3">
    <name type="scientific">Ensete ventricosum</name>
    <name type="common">Abyssinian banana</name>
    <name type="synonym">Musa ensete</name>
    <dbReference type="NCBI Taxonomy" id="4639"/>
    <lineage>
        <taxon>Eukaryota</taxon>
        <taxon>Viridiplantae</taxon>
        <taxon>Streptophyta</taxon>
        <taxon>Embryophyta</taxon>
        <taxon>Tracheophyta</taxon>
        <taxon>Spermatophyta</taxon>
        <taxon>Magnoliopsida</taxon>
        <taxon>Liliopsida</taxon>
        <taxon>Zingiberales</taxon>
        <taxon>Musaceae</taxon>
        <taxon>Ensete</taxon>
    </lineage>
</organism>
<comment type="caution">
    <text evidence="2">The sequence shown here is derived from an EMBL/GenBank/DDBJ whole genome shotgun (WGS) entry which is preliminary data.</text>
</comment>
<evidence type="ECO:0000256" key="1">
    <source>
        <dbReference type="SAM" id="MobiDB-lite"/>
    </source>
</evidence>
<dbReference type="EMBL" id="AMZH03003484">
    <property type="protein sequence ID" value="RRT72184.1"/>
    <property type="molecule type" value="Genomic_DNA"/>
</dbReference>
<feature type="compositionally biased region" description="Basic and acidic residues" evidence="1">
    <location>
        <begin position="1"/>
        <end position="10"/>
    </location>
</feature>
<protein>
    <submittedName>
        <fullName evidence="2">Uncharacterized protein</fullName>
    </submittedName>
</protein>
<feature type="non-terminal residue" evidence="2">
    <location>
        <position position="153"/>
    </location>
</feature>
<dbReference type="AlphaFoldDB" id="A0A427A7K3"/>
<sequence>MPPTFEDGHCYSKAKRRKRTRHSPEKSRPGGVDEGDVVYGRGRHPLGGVVQANLETVAFVDHVVARALDALARRRNGSGPEKMSGEEEENREDEVGRRGHEVWRYRGEGTNYGGSSDGVIIIDSGKEEREGLCTRGLYASTLPERGVGKKKRL</sequence>
<gene>
    <name evidence="2" type="ORF">B296_00033068</name>
</gene>
<feature type="region of interest" description="Disordered" evidence="1">
    <location>
        <begin position="1"/>
        <end position="41"/>
    </location>
</feature>